<dbReference type="SUPFAM" id="SSF159664">
    <property type="entry name" value="CobE/GbiG C-terminal domain-like"/>
    <property type="match status" value="1"/>
</dbReference>
<dbReference type="OrthoDB" id="7475241at2"/>
<sequence>MKVAGFGFRKDAPYESFRAALQQVEGVGGPVTLLATVAAKAMAPALQRLATERGMIVLGVAVAGIDTPTRSARVQALYGTGSVAEAAALAAAGANSTLIVGRMDAPDGTVTCAMALGKGAIE</sequence>
<dbReference type="AlphaFoldDB" id="A0A411Z693"/>
<dbReference type="InterPro" id="IPR036518">
    <property type="entry name" value="CobE/GbiG_C_sf"/>
</dbReference>
<dbReference type="GO" id="GO:0008168">
    <property type="term" value="F:methyltransferase activity"/>
    <property type="evidence" value="ECO:0007669"/>
    <property type="project" value="UniProtKB-KW"/>
</dbReference>
<reference evidence="2 3" key="1">
    <citation type="submission" date="2018-08" db="EMBL/GenBank/DDBJ databases">
        <title>Flavobacterium tibetense sp. nov., isolated from a wetland YonghuCo on Tibetan Plateau.</title>
        <authorList>
            <person name="Phurbu D."/>
            <person name="Lu H."/>
            <person name="Xing P."/>
        </authorList>
    </citation>
    <scope>NUCLEOTIDE SEQUENCE [LARGE SCALE GENOMIC DNA]</scope>
    <source>
        <strain evidence="2 3">DJC</strain>
    </source>
</reference>
<accession>A0A411Z693</accession>
<feature type="domain" description="CobE/GbiG C-terminal" evidence="1">
    <location>
        <begin position="3"/>
        <end position="115"/>
    </location>
</feature>
<name>A0A411Z693_9RHOB</name>
<dbReference type="GO" id="GO:0009236">
    <property type="term" value="P:cobalamin biosynthetic process"/>
    <property type="evidence" value="ECO:0007669"/>
    <property type="project" value="InterPro"/>
</dbReference>
<gene>
    <name evidence="2" type="ORF">D1012_00285</name>
</gene>
<dbReference type="GO" id="GO:0032259">
    <property type="term" value="P:methylation"/>
    <property type="evidence" value="ECO:0007669"/>
    <property type="project" value="UniProtKB-KW"/>
</dbReference>
<dbReference type="Gene3D" id="3.30.420.180">
    <property type="entry name" value="CobE/GbiG C-terminal domain"/>
    <property type="match status" value="1"/>
</dbReference>
<dbReference type="Pfam" id="PF01890">
    <property type="entry name" value="CbiG_C"/>
    <property type="match status" value="1"/>
</dbReference>
<evidence type="ECO:0000259" key="1">
    <source>
        <dbReference type="Pfam" id="PF01890"/>
    </source>
</evidence>
<evidence type="ECO:0000313" key="2">
    <source>
        <dbReference type="EMBL" id="RGP38610.1"/>
    </source>
</evidence>
<dbReference type="RefSeq" id="WP_118149985.1">
    <property type="nucleotide sequence ID" value="NZ_QWEY01000001.1"/>
</dbReference>
<evidence type="ECO:0000313" key="3">
    <source>
        <dbReference type="Proteomes" id="UP000284547"/>
    </source>
</evidence>
<protein>
    <submittedName>
        <fullName evidence="2">Precorrin methylase</fullName>
    </submittedName>
</protein>
<dbReference type="InterPro" id="IPR002750">
    <property type="entry name" value="CobE/GbiG_C"/>
</dbReference>
<keyword evidence="3" id="KW-1185">Reference proteome</keyword>
<proteinExistence type="predicted"/>
<keyword evidence="2" id="KW-0489">Methyltransferase</keyword>
<comment type="caution">
    <text evidence="2">The sequence shown here is derived from an EMBL/GenBank/DDBJ whole genome shotgun (WGS) entry which is preliminary data.</text>
</comment>
<keyword evidence="2" id="KW-0808">Transferase</keyword>
<dbReference type="Proteomes" id="UP000284547">
    <property type="component" value="Unassembled WGS sequence"/>
</dbReference>
<dbReference type="EMBL" id="QWEY01000001">
    <property type="protein sequence ID" value="RGP38610.1"/>
    <property type="molecule type" value="Genomic_DNA"/>
</dbReference>
<organism evidence="2 3">
    <name type="scientific">Pseudotabrizicola alkalilacus</name>
    <dbReference type="NCBI Taxonomy" id="2305252"/>
    <lineage>
        <taxon>Bacteria</taxon>
        <taxon>Pseudomonadati</taxon>
        <taxon>Pseudomonadota</taxon>
        <taxon>Alphaproteobacteria</taxon>
        <taxon>Rhodobacterales</taxon>
        <taxon>Paracoccaceae</taxon>
        <taxon>Pseudotabrizicola</taxon>
    </lineage>
</organism>